<keyword evidence="10" id="KW-0067">ATP-binding</keyword>
<evidence type="ECO:0000256" key="8">
    <source>
        <dbReference type="ARBA" id="ARBA00022741"/>
    </source>
</evidence>
<dbReference type="InterPro" id="IPR003661">
    <property type="entry name" value="HisK_dim/P_dom"/>
</dbReference>
<feature type="transmembrane region" description="Helical" evidence="14">
    <location>
        <begin position="67"/>
        <end position="94"/>
    </location>
</feature>
<comment type="catalytic activity">
    <reaction evidence="1">
        <text>ATP + protein L-histidine = ADP + protein N-phospho-L-histidine.</text>
        <dbReference type="EC" id="2.7.13.3"/>
    </reaction>
</comment>
<evidence type="ECO:0000256" key="6">
    <source>
        <dbReference type="ARBA" id="ARBA00022679"/>
    </source>
</evidence>
<dbReference type="Gene3D" id="3.30.565.10">
    <property type="entry name" value="Histidine kinase-like ATPase, C-terminal domain"/>
    <property type="match status" value="1"/>
</dbReference>
<dbReference type="Pfam" id="PF07694">
    <property type="entry name" value="5TM-5TMR_LYT"/>
    <property type="match status" value="1"/>
</dbReference>
<keyword evidence="5" id="KW-0597">Phosphoprotein</keyword>
<feature type="transmembrane region" description="Helical" evidence="14">
    <location>
        <begin position="36"/>
        <end position="60"/>
    </location>
</feature>
<comment type="caution">
    <text evidence="16">The sequence shown here is derived from an EMBL/GenBank/DDBJ whole genome shotgun (WGS) entry which is preliminary data.</text>
</comment>
<dbReference type="InterPro" id="IPR036890">
    <property type="entry name" value="HATPase_C_sf"/>
</dbReference>
<dbReference type="EMBL" id="SMRT01000001">
    <property type="protein sequence ID" value="TDG00149.1"/>
    <property type="molecule type" value="Genomic_DNA"/>
</dbReference>
<evidence type="ECO:0000256" key="14">
    <source>
        <dbReference type="SAM" id="Phobius"/>
    </source>
</evidence>
<evidence type="ECO:0000256" key="2">
    <source>
        <dbReference type="ARBA" id="ARBA00004651"/>
    </source>
</evidence>
<evidence type="ECO:0000256" key="5">
    <source>
        <dbReference type="ARBA" id="ARBA00022553"/>
    </source>
</evidence>
<proteinExistence type="predicted"/>
<evidence type="ECO:0000256" key="13">
    <source>
        <dbReference type="ARBA" id="ARBA00023136"/>
    </source>
</evidence>
<feature type="transmembrane region" description="Helical" evidence="14">
    <location>
        <begin position="157"/>
        <end position="179"/>
    </location>
</feature>
<dbReference type="InterPro" id="IPR004358">
    <property type="entry name" value="Sig_transdc_His_kin-like_C"/>
</dbReference>
<evidence type="ECO:0000256" key="4">
    <source>
        <dbReference type="ARBA" id="ARBA00022475"/>
    </source>
</evidence>
<evidence type="ECO:0000256" key="10">
    <source>
        <dbReference type="ARBA" id="ARBA00022840"/>
    </source>
</evidence>
<evidence type="ECO:0000313" key="16">
    <source>
        <dbReference type="EMBL" id="TDG00149.1"/>
    </source>
</evidence>
<evidence type="ECO:0000256" key="12">
    <source>
        <dbReference type="ARBA" id="ARBA00023012"/>
    </source>
</evidence>
<dbReference type="GO" id="GO:0005886">
    <property type="term" value="C:plasma membrane"/>
    <property type="evidence" value="ECO:0007669"/>
    <property type="project" value="UniProtKB-SubCell"/>
</dbReference>
<dbReference type="SUPFAM" id="SSF55874">
    <property type="entry name" value="ATPase domain of HSP90 chaperone/DNA topoisomerase II/histidine kinase"/>
    <property type="match status" value="1"/>
</dbReference>
<dbReference type="Proteomes" id="UP000295636">
    <property type="component" value="Unassembled WGS sequence"/>
</dbReference>
<dbReference type="CDD" id="cd00082">
    <property type="entry name" value="HisKA"/>
    <property type="match status" value="1"/>
</dbReference>
<evidence type="ECO:0000256" key="7">
    <source>
        <dbReference type="ARBA" id="ARBA00022692"/>
    </source>
</evidence>
<dbReference type="InterPro" id="IPR005467">
    <property type="entry name" value="His_kinase_dom"/>
</dbReference>
<name>A0A4R5KY46_9BACL</name>
<keyword evidence="4" id="KW-1003">Cell membrane</keyword>
<dbReference type="PANTHER" id="PTHR43065">
    <property type="entry name" value="SENSOR HISTIDINE KINASE"/>
    <property type="match status" value="1"/>
</dbReference>
<dbReference type="RefSeq" id="WP_133224840.1">
    <property type="nucleotide sequence ID" value="NZ_SMRT01000001.1"/>
</dbReference>
<accession>A0A4R5KY46</accession>
<dbReference type="EC" id="2.7.13.3" evidence="3"/>
<dbReference type="InterPro" id="IPR003594">
    <property type="entry name" value="HATPase_dom"/>
</dbReference>
<dbReference type="SMART" id="SM00388">
    <property type="entry name" value="HisKA"/>
    <property type="match status" value="1"/>
</dbReference>
<keyword evidence="17" id="KW-1185">Reference proteome</keyword>
<dbReference type="SMART" id="SM00387">
    <property type="entry name" value="HATPase_c"/>
    <property type="match status" value="1"/>
</dbReference>
<feature type="domain" description="Histidine kinase" evidence="15">
    <location>
        <begin position="207"/>
        <end position="416"/>
    </location>
</feature>
<dbReference type="Pfam" id="PF02518">
    <property type="entry name" value="HATPase_c"/>
    <property type="match status" value="1"/>
</dbReference>
<sequence>MNNLKDIILQLFFALAPFVAYNIYYRDKLRNYSRSFIILVSSACLLLSMAFSSSVVDGIFFDIRYVIIFFGIVYGGIETALILLFEFVVCRIYVGGEGMWVGIFITALIFLISLIINHVYQTSSRRSLVIFTAGLIFSILPYALTFAFYPHYVIQHLAFHIIVIPVQNSLGVWLLMSLFSKSVADKELYIKHAYNQRRDTMNQVAASLAHEVRNPLTAVKGFLKLIGEKPQDPHKIKEYIGISMEEIQKTESVLREYLFLSQPPAVRREAIDFSEQLRVSAEGMASFAAVHEVELEVRRPDLPVWIVANDEEMKQVLTHFIKNAVEACSGVPYGKAVLTLLMDKTHAVLTIKDNGSGMNEEQISRLGSIYFSTKSNGTGLGLTYSYQVIHAIGGDITVTSKPLVGTRFTIRLPLRYEE</sequence>
<dbReference type="InterPro" id="IPR011620">
    <property type="entry name" value="Sig_transdc_His_kinase_LytS_TM"/>
</dbReference>
<evidence type="ECO:0000313" key="17">
    <source>
        <dbReference type="Proteomes" id="UP000295636"/>
    </source>
</evidence>
<evidence type="ECO:0000259" key="15">
    <source>
        <dbReference type="PROSITE" id="PS50109"/>
    </source>
</evidence>
<dbReference type="Pfam" id="PF00512">
    <property type="entry name" value="HisKA"/>
    <property type="match status" value="1"/>
</dbReference>
<keyword evidence="8" id="KW-0547">Nucleotide-binding</keyword>
<dbReference type="GO" id="GO:0000155">
    <property type="term" value="F:phosphorelay sensor kinase activity"/>
    <property type="evidence" value="ECO:0007669"/>
    <property type="project" value="InterPro"/>
</dbReference>
<keyword evidence="13 14" id="KW-0472">Membrane</keyword>
<evidence type="ECO:0000256" key="11">
    <source>
        <dbReference type="ARBA" id="ARBA00022989"/>
    </source>
</evidence>
<dbReference type="Gene3D" id="1.10.287.130">
    <property type="match status" value="1"/>
</dbReference>
<evidence type="ECO:0000256" key="3">
    <source>
        <dbReference type="ARBA" id="ARBA00012438"/>
    </source>
</evidence>
<dbReference type="SUPFAM" id="SSF47384">
    <property type="entry name" value="Homodimeric domain of signal transducing histidine kinase"/>
    <property type="match status" value="1"/>
</dbReference>
<reference evidence="16 17" key="1">
    <citation type="submission" date="2019-03" db="EMBL/GenBank/DDBJ databases">
        <title>This is whole genome sequence of Paenibacillus sp MS74 strain.</title>
        <authorList>
            <person name="Trinh H.N."/>
        </authorList>
    </citation>
    <scope>NUCLEOTIDE SEQUENCE [LARGE SCALE GENOMIC DNA]</scope>
    <source>
        <strain evidence="16 17">MS74</strain>
    </source>
</reference>
<dbReference type="InterPro" id="IPR036097">
    <property type="entry name" value="HisK_dim/P_sf"/>
</dbReference>
<evidence type="ECO:0000256" key="1">
    <source>
        <dbReference type="ARBA" id="ARBA00000085"/>
    </source>
</evidence>
<dbReference type="PRINTS" id="PR00344">
    <property type="entry name" value="BCTRLSENSOR"/>
</dbReference>
<keyword evidence="12" id="KW-0902">Two-component regulatory system</keyword>
<dbReference type="PANTHER" id="PTHR43065:SF46">
    <property type="entry name" value="C4-DICARBOXYLATE TRANSPORT SENSOR PROTEIN DCTB"/>
    <property type="match status" value="1"/>
</dbReference>
<keyword evidence="9 16" id="KW-0418">Kinase</keyword>
<evidence type="ECO:0000256" key="9">
    <source>
        <dbReference type="ARBA" id="ARBA00022777"/>
    </source>
</evidence>
<feature type="transmembrane region" description="Helical" evidence="14">
    <location>
        <begin position="100"/>
        <end position="120"/>
    </location>
</feature>
<dbReference type="AlphaFoldDB" id="A0A4R5KY46"/>
<keyword evidence="11 14" id="KW-1133">Transmembrane helix</keyword>
<dbReference type="GO" id="GO:0005524">
    <property type="term" value="F:ATP binding"/>
    <property type="evidence" value="ECO:0007669"/>
    <property type="project" value="UniProtKB-KW"/>
</dbReference>
<protein>
    <recommendedName>
        <fullName evidence="3">histidine kinase</fullName>
        <ecNumber evidence="3">2.7.13.3</ecNumber>
    </recommendedName>
</protein>
<dbReference type="PROSITE" id="PS50109">
    <property type="entry name" value="HIS_KIN"/>
    <property type="match status" value="1"/>
</dbReference>
<gene>
    <name evidence="16" type="ORF">E1757_00415</name>
</gene>
<feature type="transmembrane region" description="Helical" evidence="14">
    <location>
        <begin position="127"/>
        <end position="151"/>
    </location>
</feature>
<feature type="transmembrane region" description="Helical" evidence="14">
    <location>
        <begin position="7"/>
        <end position="24"/>
    </location>
</feature>
<keyword evidence="7 14" id="KW-0812">Transmembrane</keyword>
<dbReference type="GO" id="GO:0071555">
    <property type="term" value="P:cell wall organization"/>
    <property type="evidence" value="ECO:0007669"/>
    <property type="project" value="InterPro"/>
</dbReference>
<keyword evidence="6" id="KW-0808">Transferase</keyword>
<organism evidence="16 17">
    <name type="scientific">Paenibacillus piri</name>
    <dbReference type="NCBI Taxonomy" id="2547395"/>
    <lineage>
        <taxon>Bacteria</taxon>
        <taxon>Bacillati</taxon>
        <taxon>Bacillota</taxon>
        <taxon>Bacilli</taxon>
        <taxon>Bacillales</taxon>
        <taxon>Paenibacillaceae</taxon>
        <taxon>Paenibacillus</taxon>
    </lineage>
</organism>
<dbReference type="OrthoDB" id="9815750at2"/>
<comment type="subcellular location">
    <subcellularLocation>
        <location evidence="2">Cell membrane</location>
        <topology evidence="2">Multi-pass membrane protein</topology>
    </subcellularLocation>
</comment>